<dbReference type="GO" id="GO:0000162">
    <property type="term" value="P:L-tryptophan biosynthetic process"/>
    <property type="evidence" value="ECO:0007669"/>
    <property type="project" value="TreeGrafter"/>
</dbReference>
<dbReference type="GO" id="GO:0004049">
    <property type="term" value="F:anthranilate synthase activity"/>
    <property type="evidence" value="ECO:0007669"/>
    <property type="project" value="TreeGrafter"/>
</dbReference>
<evidence type="ECO:0000313" key="4">
    <source>
        <dbReference type="Proteomes" id="UP001056381"/>
    </source>
</evidence>
<evidence type="ECO:0000256" key="1">
    <source>
        <dbReference type="ARBA" id="ARBA00022962"/>
    </source>
</evidence>
<dbReference type="GO" id="GO:0005829">
    <property type="term" value="C:cytosol"/>
    <property type="evidence" value="ECO:0007669"/>
    <property type="project" value="TreeGrafter"/>
</dbReference>
<dbReference type="SUPFAM" id="SSF52317">
    <property type="entry name" value="Class I glutamine amidotransferase-like"/>
    <property type="match status" value="1"/>
</dbReference>
<evidence type="ECO:0000259" key="2">
    <source>
        <dbReference type="Pfam" id="PF00117"/>
    </source>
</evidence>
<dbReference type="PROSITE" id="PS51273">
    <property type="entry name" value="GATASE_TYPE_1"/>
    <property type="match status" value="1"/>
</dbReference>
<name>A0A9Q8TXP1_9GAMM</name>
<dbReference type="InterPro" id="IPR006221">
    <property type="entry name" value="TrpG/PapA_dom"/>
</dbReference>
<dbReference type="AlphaFoldDB" id="A0A9Q8TXP1"/>
<protein>
    <submittedName>
        <fullName evidence="3">Aminodeoxychorismate/anthranilate synthase component II</fullName>
    </submittedName>
</protein>
<dbReference type="PANTHER" id="PTHR43418">
    <property type="entry name" value="MULTIFUNCTIONAL TRYPTOPHAN BIOSYNTHESIS PROTEIN-RELATED"/>
    <property type="match status" value="1"/>
</dbReference>
<dbReference type="Pfam" id="PF00117">
    <property type="entry name" value="GATase"/>
    <property type="match status" value="1"/>
</dbReference>
<dbReference type="Gene3D" id="3.40.50.880">
    <property type="match status" value="1"/>
</dbReference>
<dbReference type="PANTHER" id="PTHR43418:SF4">
    <property type="entry name" value="MULTIFUNCTIONAL TRYPTOPHAN BIOSYNTHESIS PROTEIN"/>
    <property type="match status" value="1"/>
</dbReference>
<dbReference type="CDD" id="cd01743">
    <property type="entry name" value="GATase1_Anthranilate_Synthase"/>
    <property type="match status" value="1"/>
</dbReference>
<dbReference type="InterPro" id="IPR050472">
    <property type="entry name" value="Anth_synth/Amidotransfase"/>
</dbReference>
<dbReference type="InterPro" id="IPR029062">
    <property type="entry name" value="Class_I_gatase-like"/>
</dbReference>
<reference evidence="3" key="1">
    <citation type="submission" date="2022-05" db="EMBL/GenBank/DDBJ databases">
        <title>Single-amplified genomics reveal most streamlined microbe among free-living bacteria.</title>
        <authorList>
            <person name="Roda-Garcia J."/>
            <person name="Haro-Moreno J.M."/>
            <person name="Rodriguez-Valera F."/>
            <person name="Almagro-Moreno S."/>
            <person name="Lopez-Perez M."/>
        </authorList>
    </citation>
    <scope>NUCLEOTIDE SEQUENCE</scope>
    <source>
        <strain evidence="3">TMED112-D2-2</strain>
    </source>
</reference>
<evidence type="ECO:0000313" key="3">
    <source>
        <dbReference type="EMBL" id="URQ62691.1"/>
    </source>
</evidence>
<sequence length="195" mass="22270">MKVCLIDNYDSFTYNVEHLLKTQDVQVEVIRNDQISVDELDLSNYDAFVLGPGPSNPSNAGICNDLIKYFYKVKPILGICLGHQCIGYSFNSKIIRAKNIMHGKTSMISHNKQTIFKGLKVPYHVMRYHSLIIDSSTLHKDFEIIASVQENSEEIIMAIKHNKYNLFGVQFHPESIFSEQGNKIIANFLEIVNEQ</sequence>
<dbReference type="EMBL" id="CP097966">
    <property type="protein sequence ID" value="URQ62691.1"/>
    <property type="molecule type" value="Genomic_DNA"/>
</dbReference>
<dbReference type="PRINTS" id="PR00099">
    <property type="entry name" value="CPSGATASE"/>
</dbReference>
<dbReference type="Proteomes" id="UP001056381">
    <property type="component" value="Chromosome"/>
</dbReference>
<dbReference type="FunFam" id="3.40.50.880:FF:000003">
    <property type="entry name" value="Anthranilate synthase component II"/>
    <property type="match status" value="1"/>
</dbReference>
<dbReference type="InterPro" id="IPR017926">
    <property type="entry name" value="GATASE"/>
</dbReference>
<keyword evidence="4" id="KW-1185">Reference proteome</keyword>
<accession>A0A9Q8TXP1</accession>
<feature type="domain" description="Glutamine amidotransferase" evidence="2">
    <location>
        <begin position="5"/>
        <end position="189"/>
    </location>
</feature>
<dbReference type="NCBIfam" id="TIGR00566">
    <property type="entry name" value="trpG_papA"/>
    <property type="match status" value="1"/>
</dbReference>
<organism evidence="3 4">
    <name type="scientific">SAR86 cluster bacterium</name>
    <dbReference type="NCBI Taxonomy" id="2030880"/>
    <lineage>
        <taxon>Bacteria</taxon>
        <taxon>Pseudomonadati</taxon>
        <taxon>Pseudomonadota</taxon>
        <taxon>Gammaproteobacteria</taxon>
        <taxon>SAR86 cluster</taxon>
    </lineage>
</organism>
<dbReference type="PRINTS" id="PR00096">
    <property type="entry name" value="GATASE"/>
</dbReference>
<gene>
    <name evidence="3" type="ORF">M9B40_02880</name>
</gene>
<keyword evidence="1" id="KW-0315">Glutamine amidotransferase</keyword>
<dbReference type="PRINTS" id="PR00097">
    <property type="entry name" value="ANTSNTHASEII"/>
</dbReference>
<proteinExistence type="predicted"/>